<evidence type="ECO:0000313" key="1">
    <source>
        <dbReference type="EMBL" id="OPB35977.1"/>
    </source>
</evidence>
<proteinExistence type="predicted"/>
<keyword evidence="2" id="KW-1185">Reference proteome</keyword>
<dbReference type="EMBL" id="LVVK01000030">
    <property type="protein sequence ID" value="OPB35977.1"/>
    <property type="molecule type" value="Genomic_DNA"/>
</dbReference>
<protein>
    <submittedName>
        <fullName evidence="1">Uncharacterized protein</fullName>
    </submittedName>
</protein>
<accession>A0A1T3C4G2</accession>
<dbReference type="AlphaFoldDB" id="A0A1T3C4G2"/>
<gene>
    <name evidence="1" type="ORF">A0O28_0111430</name>
</gene>
<dbReference type="Proteomes" id="UP000191004">
    <property type="component" value="Unassembled WGS sequence"/>
</dbReference>
<evidence type="ECO:0000313" key="2">
    <source>
        <dbReference type="Proteomes" id="UP000191004"/>
    </source>
</evidence>
<sequence>MDATGFTAENLMEINRAAEIRYPGLPPGEAFLRFHRDAYTLGYEYIRSQIPESVRSQLPEIGEAVGTLCGWPYATFGSKIVSMFKGKENAVTNKLLSEIINQMKEHNELLNNIQTQLKTYRRPDIFGQLTAFSTSAAAVYQIKRLADEVERCAGFLKGIEQNLSSHHIRGEHFPQHVHSYVRLLIERHASDAVPHYFTVFNNSDLWHPKFADIQRGDPLGPSYLGHKTDLDELCAFLAEEVRPRVGPSAVLHILMPTVGPLSLEEAVKFPEAMRPFKIDGQIGDGGTKFVYICTPEAQDQECLSGVGVLRQREIWKMQGGIGIPLTPLQTSFHQYFVDPKYKVGTEVGLLLAGGIYYCLGLEPPRTLGQPTARPWS</sequence>
<reference evidence="1 2" key="1">
    <citation type="submission" date="2016-04" db="EMBL/GenBank/DDBJ databases">
        <title>Multiple horizontal gene transfer events from other fungi enriched the ability of the initially mycotrophic fungus Trichoderma (Ascomycota) to feed on dead plant biomass.</title>
        <authorList>
            <person name="Atanasova L."/>
            <person name="Chenthamara K."/>
            <person name="Zhang J."/>
            <person name="Grujic M."/>
            <person name="Henrissat B."/>
            <person name="Kuo A."/>
            <person name="Aertz A."/>
            <person name="Salamov A."/>
            <person name="Lipzen A."/>
            <person name="Labutti K."/>
            <person name="Barry K."/>
            <person name="Miao Y."/>
            <person name="Rahimi M.J."/>
            <person name="Shen Q."/>
            <person name="Grigoriev I.V."/>
            <person name="Kubicek C.P."/>
            <person name="Druzhinina I.S."/>
        </authorList>
    </citation>
    <scope>NUCLEOTIDE SEQUENCE [LARGE SCALE GENOMIC DNA]</scope>
    <source>
        <strain evidence="1 2">NJAU 4742</strain>
    </source>
</reference>
<organism evidence="1 2">
    <name type="scientific">Trichoderma guizhouense</name>
    <dbReference type="NCBI Taxonomy" id="1491466"/>
    <lineage>
        <taxon>Eukaryota</taxon>
        <taxon>Fungi</taxon>
        <taxon>Dikarya</taxon>
        <taxon>Ascomycota</taxon>
        <taxon>Pezizomycotina</taxon>
        <taxon>Sordariomycetes</taxon>
        <taxon>Hypocreomycetidae</taxon>
        <taxon>Hypocreales</taxon>
        <taxon>Hypocreaceae</taxon>
        <taxon>Trichoderma</taxon>
    </lineage>
</organism>
<dbReference type="Pfam" id="PF20219">
    <property type="entry name" value="DUF6579"/>
    <property type="match status" value="1"/>
</dbReference>
<dbReference type="InterPro" id="IPR046486">
    <property type="entry name" value="DUF6579"/>
</dbReference>
<name>A0A1T3C4G2_9HYPO</name>
<comment type="caution">
    <text evidence="1">The sequence shown here is derived from an EMBL/GenBank/DDBJ whole genome shotgun (WGS) entry which is preliminary data.</text>
</comment>